<dbReference type="Proteomes" id="UP000193920">
    <property type="component" value="Unassembled WGS sequence"/>
</dbReference>
<evidence type="ECO:0000256" key="1">
    <source>
        <dbReference type="ARBA" id="ARBA00001947"/>
    </source>
</evidence>
<keyword evidence="5" id="KW-0479">Metal-binding</keyword>
<dbReference type="PANTHER" id="PTHR46018">
    <property type="entry name" value="ZINC PHOSPHODIESTERASE ELAC PROTEIN 1"/>
    <property type="match status" value="1"/>
</dbReference>
<feature type="compositionally biased region" description="Basic residues" evidence="9">
    <location>
        <begin position="451"/>
        <end position="466"/>
    </location>
</feature>
<dbReference type="CDD" id="cd07717">
    <property type="entry name" value="RNaseZ_ZiPD-like_MBL-fold"/>
    <property type="match status" value="1"/>
</dbReference>
<protein>
    <submittedName>
        <fullName evidence="10">Metallo-hydrolase/oxidoreductase</fullName>
    </submittedName>
</protein>
<comment type="subunit">
    <text evidence="2">Homodimer.</text>
</comment>
<dbReference type="HAMAP" id="MF_01818">
    <property type="entry name" value="RNase_Z_BN"/>
    <property type="match status" value="1"/>
</dbReference>
<dbReference type="OrthoDB" id="527344at2759"/>
<dbReference type="InterPro" id="IPR036866">
    <property type="entry name" value="RibonucZ/Hydroxyglut_hydro"/>
</dbReference>
<dbReference type="STRING" id="1754190.A0A1Y2ETR8"/>
<feature type="compositionally biased region" description="Low complexity" evidence="9">
    <location>
        <begin position="676"/>
        <end position="685"/>
    </location>
</feature>
<feature type="compositionally biased region" description="Acidic residues" evidence="9">
    <location>
        <begin position="429"/>
        <end position="446"/>
    </location>
</feature>
<feature type="region of interest" description="Disordered" evidence="9">
    <location>
        <begin position="592"/>
        <end position="698"/>
    </location>
</feature>
<dbReference type="GO" id="GO:0042781">
    <property type="term" value="F:3'-tRNA processing endoribonuclease activity"/>
    <property type="evidence" value="ECO:0007669"/>
    <property type="project" value="TreeGrafter"/>
</dbReference>
<evidence type="ECO:0000256" key="5">
    <source>
        <dbReference type="ARBA" id="ARBA00022723"/>
    </source>
</evidence>
<organism evidence="10 11">
    <name type="scientific">Neocallimastix californiae</name>
    <dbReference type="NCBI Taxonomy" id="1754190"/>
    <lineage>
        <taxon>Eukaryota</taxon>
        <taxon>Fungi</taxon>
        <taxon>Fungi incertae sedis</taxon>
        <taxon>Chytridiomycota</taxon>
        <taxon>Chytridiomycota incertae sedis</taxon>
        <taxon>Neocallimastigomycetes</taxon>
        <taxon>Neocallimastigales</taxon>
        <taxon>Neocallimastigaceae</taxon>
        <taxon>Neocallimastix</taxon>
    </lineage>
</organism>
<dbReference type="SUPFAM" id="SSF56281">
    <property type="entry name" value="Metallo-hydrolase/oxidoreductase"/>
    <property type="match status" value="1"/>
</dbReference>
<keyword evidence="8" id="KW-0862">Zinc</keyword>
<keyword evidence="7 10" id="KW-0378">Hydrolase</keyword>
<feature type="compositionally biased region" description="Basic and acidic residues" evidence="9">
    <location>
        <begin position="614"/>
        <end position="628"/>
    </location>
</feature>
<evidence type="ECO:0000256" key="8">
    <source>
        <dbReference type="ARBA" id="ARBA00022833"/>
    </source>
</evidence>
<feature type="region of interest" description="Disordered" evidence="9">
    <location>
        <begin position="425"/>
        <end position="469"/>
    </location>
</feature>
<dbReference type="Pfam" id="PF23023">
    <property type="entry name" value="Anti-Pycsar_Apyc1"/>
    <property type="match status" value="1"/>
</dbReference>
<dbReference type="InterPro" id="IPR013471">
    <property type="entry name" value="RNase_Z/BN"/>
</dbReference>
<name>A0A1Y2ETR8_9FUNG</name>
<comment type="cofactor">
    <cofactor evidence="1">
        <name>Zn(2+)</name>
        <dbReference type="ChEBI" id="CHEBI:29105"/>
    </cofactor>
</comment>
<evidence type="ECO:0000256" key="3">
    <source>
        <dbReference type="ARBA" id="ARBA00022694"/>
    </source>
</evidence>
<evidence type="ECO:0000256" key="6">
    <source>
        <dbReference type="ARBA" id="ARBA00022759"/>
    </source>
</evidence>
<dbReference type="PANTHER" id="PTHR46018:SF2">
    <property type="entry name" value="ZINC PHOSPHODIESTERASE ELAC PROTEIN 1"/>
    <property type="match status" value="1"/>
</dbReference>
<dbReference type="AlphaFoldDB" id="A0A1Y2ETR8"/>
<comment type="caution">
    <text evidence="10">The sequence shown here is derived from an EMBL/GenBank/DDBJ whole genome shotgun (WGS) entry which is preliminary data.</text>
</comment>
<reference evidence="10 11" key="1">
    <citation type="submission" date="2016-08" db="EMBL/GenBank/DDBJ databases">
        <title>A Parts List for Fungal Cellulosomes Revealed by Comparative Genomics.</title>
        <authorList>
            <consortium name="DOE Joint Genome Institute"/>
            <person name="Haitjema C.H."/>
            <person name="Gilmore S.P."/>
            <person name="Henske J.K."/>
            <person name="Solomon K.V."/>
            <person name="De Groot R."/>
            <person name="Kuo A."/>
            <person name="Mondo S.J."/>
            <person name="Salamov A.A."/>
            <person name="Labutti K."/>
            <person name="Zhao Z."/>
            <person name="Chiniquy J."/>
            <person name="Barry K."/>
            <person name="Brewer H.M."/>
            <person name="Purvine S.O."/>
            <person name="Wright A.T."/>
            <person name="Boxma B."/>
            <person name="Van Alen T."/>
            <person name="Hackstein J.H."/>
            <person name="Baker S.E."/>
            <person name="Grigoriev I.V."/>
            <person name="O'Malley M.A."/>
        </authorList>
    </citation>
    <scope>NUCLEOTIDE SEQUENCE [LARGE SCALE GENOMIC DNA]</scope>
    <source>
        <strain evidence="10 11">G1</strain>
    </source>
</reference>
<evidence type="ECO:0000256" key="7">
    <source>
        <dbReference type="ARBA" id="ARBA00022801"/>
    </source>
</evidence>
<keyword evidence="3" id="KW-0819">tRNA processing</keyword>
<feature type="compositionally biased region" description="Acidic residues" evidence="9">
    <location>
        <begin position="665"/>
        <end position="675"/>
    </location>
</feature>
<evidence type="ECO:0000256" key="4">
    <source>
        <dbReference type="ARBA" id="ARBA00022722"/>
    </source>
</evidence>
<proteinExistence type="inferred from homology"/>
<feature type="compositionally biased region" description="Basic and acidic residues" evidence="9">
    <location>
        <begin position="655"/>
        <end position="664"/>
    </location>
</feature>
<evidence type="ECO:0000256" key="2">
    <source>
        <dbReference type="ARBA" id="ARBA00011738"/>
    </source>
</evidence>
<feature type="compositionally biased region" description="Low complexity" evidence="9">
    <location>
        <begin position="643"/>
        <end position="654"/>
    </location>
</feature>
<keyword evidence="4" id="KW-0540">Nuclease</keyword>
<evidence type="ECO:0000313" key="10">
    <source>
        <dbReference type="EMBL" id="ORY74704.1"/>
    </source>
</evidence>
<keyword evidence="11" id="KW-1185">Reference proteome</keyword>
<dbReference type="Gene3D" id="3.60.15.10">
    <property type="entry name" value="Ribonuclease Z/Hydroxyacylglutathione hydrolase-like"/>
    <property type="match status" value="1"/>
</dbReference>
<dbReference type="GO" id="GO:0046872">
    <property type="term" value="F:metal ion binding"/>
    <property type="evidence" value="ECO:0007669"/>
    <property type="project" value="UniProtKB-KW"/>
</dbReference>
<gene>
    <name evidence="10" type="ORF">LY90DRAFT_666172</name>
</gene>
<dbReference type="EMBL" id="MCOG01000028">
    <property type="protein sequence ID" value="ORY74704.1"/>
    <property type="molecule type" value="Genomic_DNA"/>
</dbReference>
<sequence length="698" mass="78946">MANTIDLTFLGTSSAQPSVTRSHSSLVVRINGTIWLFDAGEGVQRQLMYSTLKLGKINKIFITHMHGDHIYGLPGLVCTLTGALNPQNHMEMNEKKNGGGEVIGEEEYAIEKDPETTPCLEIYGPEGLRDYLRCALMYTYSRLPIYYRVHELILPKEEAKEIAEVNALDKEREKFIALREKFKHQIQSDILHPDELLGEDIQPDADGYFRDFLKVEKKYQTQTGHKNKGKKKGKSNAIRDKVKVSASYIKHSVPALGYVLEEHDLSGNIKMELVQPPLLRNKEALAKQGIKQPLSLIRNLKNGENVELPDGTVLIPDDVITPTEQRKIVILGDTYNPSKIIPLAENPTILVHEATNMYEGKEDGSAEAIQASEIYRQKVMSRGHSTPEMAGAFAAKLKANTLILNHFSSRYASLNHIAMIQPGWGRKEEEEEVSEGESESESEGEGEGGKKVKKKSVISNHHHHHHQYYELKKELKKLTIALGYPFPENPPKRDLLSEEEKKQLKMKDKQVSVGEDIGIEINGEKDYDCSDSGSGKKRGILTFAQQKLLKDWEIMEKIRSKAASTFQPSPRERIILADDFLQIECNRTKTATGNATTTTTTKERGNNKRKNKIKNKENENKNENKNENENENENGNENKNENENNTNNKTNTKTEQLKPSKPDSQEEEEEEEENDSNPNESSTTTKIPIYMAWNQTLI</sequence>
<dbReference type="GO" id="GO:0005634">
    <property type="term" value="C:nucleus"/>
    <property type="evidence" value="ECO:0007669"/>
    <property type="project" value="TreeGrafter"/>
</dbReference>
<evidence type="ECO:0000256" key="9">
    <source>
        <dbReference type="SAM" id="MobiDB-lite"/>
    </source>
</evidence>
<evidence type="ECO:0000313" key="11">
    <source>
        <dbReference type="Proteomes" id="UP000193920"/>
    </source>
</evidence>
<accession>A0A1Y2ETR8</accession>
<keyword evidence="6" id="KW-0255">Endonuclease</keyword>